<dbReference type="EMBL" id="KV448204">
    <property type="protein sequence ID" value="OAX40658.1"/>
    <property type="molecule type" value="Genomic_DNA"/>
</dbReference>
<accession>A0A1B7N755</accession>
<evidence type="ECO:0000313" key="6">
    <source>
        <dbReference type="Proteomes" id="UP000092154"/>
    </source>
</evidence>
<dbReference type="GO" id="GO:0019878">
    <property type="term" value="P:lysine biosynthetic process via aminoadipic acid"/>
    <property type="evidence" value="ECO:0007669"/>
    <property type="project" value="TreeGrafter"/>
</dbReference>
<dbReference type="PANTHER" id="PTHR12215:SF10">
    <property type="entry name" value="L-AMINOADIPATE-SEMIALDEHYDE DEHYDROGENASE-PHOSPHOPANTETHEINYL TRANSFERASE"/>
    <property type="match status" value="1"/>
</dbReference>
<dbReference type="OrthoDB" id="26719at2759"/>
<dbReference type="InterPro" id="IPR008278">
    <property type="entry name" value="4-PPantetheinyl_Trfase_dom"/>
</dbReference>
<reference evidence="5 6" key="1">
    <citation type="submission" date="2016-06" db="EMBL/GenBank/DDBJ databases">
        <title>Comparative genomics of the ectomycorrhizal sister species Rhizopogon vinicolor and Rhizopogon vesiculosus (Basidiomycota: Boletales) reveals a divergence of the mating type B locus.</title>
        <authorList>
            <consortium name="DOE Joint Genome Institute"/>
            <person name="Mujic A.B."/>
            <person name="Kuo A."/>
            <person name="Tritt A."/>
            <person name="Lipzen A."/>
            <person name="Chen C."/>
            <person name="Johnson J."/>
            <person name="Sharma A."/>
            <person name="Barry K."/>
            <person name="Grigoriev I.V."/>
            <person name="Spatafora J.W."/>
        </authorList>
    </citation>
    <scope>NUCLEOTIDE SEQUENCE [LARGE SCALE GENOMIC DNA]</scope>
    <source>
        <strain evidence="5 6">AM-OR11-026</strain>
    </source>
</reference>
<name>A0A1B7N755_9AGAM</name>
<evidence type="ECO:0000256" key="1">
    <source>
        <dbReference type="ARBA" id="ARBA00013172"/>
    </source>
</evidence>
<dbReference type="FunCoup" id="A0A1B7N755">
    <property type="interactions" value="340"/>
</dbReference>
<evidence type="ECO:0000313" key="5">
    <source>
        <dbReference type="EMBL" id="OAX40658.1"/>
    </source>
</evidence>
<dbReference type="EC" id="2.7.8.7" evidence="1"/>
<protein>
    <recommendedName>
        <fullName evidence="1">holo-[acyl-carrier-protein] synthase</fullName>
        <ecNumber evidence="1">2.7.8.7</ecNumber>
    </recommendedName>
</protein>
<dbReference type="AlphaFoldDB" id="A0A1B7N755"/>
<keyword evidence="6" id="KW-1185">Reference proteome</keyword>
<dbReference type="STRING" id="1314800.A0A1B7N755"/>
<dbReference type="Pfam" id="PF22624">
    <property type="entry name" value="AASDHPPT_N"/>
    <property type="match status" value="1"/>
</dbReference>
<organism evidence="5 6">
    <name type="scientific">Rhizopogon vinicolor AM-OR11-026</name>
    <dbReference type="NCBI Taxonomy" id="1314800"/>
    <lineage>
        <taxon>Eukaryota</taxon>
        <taxon>Fungi</taxon>
        <taxon>Dikarya</taxon>
        <taxon>Basidiomycota</taxon>
        <taxon>Agaricomycotina</taxon>
        <taxon>Agaricomycetes</taxon>
        <taxon>Agaricomycetidae</taxon>
        <taxon>Boletales</taxon>
        <taxon>Suillineae</taxon>
        <taxon>Rhizopogonaceae</taxon>
        <taxon>Rhizopogon</taxon>
    </lineage>
</organism>
<dbReference type="InterPro" id="IPR037143">
    <property type="entry name" value="4-PPantetheinyl_Trfase_dom_sf"/>
</dbReference>
<feature type="domain" description="4'-phosphopantetheinyl transferase" evidence="3">
    <location>
        <begin position="114"/>
        <end position="191"/>
    </location>
</feature>
<dbReference type="PANTHER" id="PTHR12215">
    <property type="entry name" value="PHOSPHOPANTETHEINE TRANSFERASE"/>
    <property type="match status" value="1"/>
</dbReference>
<dbReference type="InterPro" id="IPR055066">
    <property type="entry name" value="AASDHPPT_N"/>
</dbReference>
<evidence type="ECO:0000259" key="3">
    <source>
        <dbReference type="Pfam" id="PF01648"/>
    </source>
</evidence>
<dbReference type="SUPFAM" id="SSF56214">
    <property type="entry name" value="4'-phosphopantetheinyl transferase"/>
    <property type="match status" value="2"/>
</dbReference>
<evidence type="ECO:0000256" key="2">
    <source>
        <dbReference type="ARBA" id="ARBA00022679"/>
    </source>
</evidence>
<keyword evidence="2" id="KW-0808">Transferase</keyword>
<sequence>MQVWNVIYDPLDFPDSLYRSALPLVDQTAQSKISKFYRREDACRSLIGNLLPRVLLKKRGVAKEAMTFTATETGKPYCTTPGIDPPLAFNVTHDQGVIAMAFGTGDLGPPAFHIGVDVMQLRIPPRITFTQFVDSVGSQLTARENSIVLAADIPEEEAIRRFYWIWTLKEAYTKALGIGLGFDFKRIEYDVLQEKITIDGEPARGWQFLKFEVPPSGPKYVGVAAKFMGGRGTSISDLSEGCLVCYDAVSFVNRAIEEMS</sequence>
<dbReference type="InParanoid" id="A0A1B7N755"/>
<dbReference type="GO" id="GO:0000287">
    <property type="term" value="F:magnesium ion binding"/>
    <property type="evidence" value="ECO:0007669"/>
    <property type="project" value="InterPro"/>
</dbReference>
<dbReference type="GO" id="GO:0008897">
    <property type="term" value="F:holo-[acyl-carrier-protein] synthase activity"/>
    <property type="evidence" value="ECO:0007669"/>
    <property type="project" value="UniProtKB-EC"/>
</dbReference>
<feature type="domain" description="4'-phosphopantetheinyl transferase N-terminal" evidence="4">
    <location>
        <begin position="18"/>
        <end position="101"/>
    </location>
</feature>
<dbReference type="InterPro" id="IPR050559">
    <property type="entry name" value="P-Pant_transferase_sf"/>
</dbReference>
<proteinExistence type="predicted"/>
<dbReference type="Pfam" id="PF01648">
    <property type="entry name" value="ACPS"/>
    <property type="match status" value="1"/>
</dbReference>
<gene>
    <name evidence="5" type="ORF">K503DRAFT_855189</name>
</gene>
<dbReference type="Proteomes" id="UP000092154">
    <property type="component" value="Unassembled WGS sequence"/>
</dbReference>
<dbReference type="Gene3D" id="3.90.470.20">
    <property type="entry name" value="4'-phosphopantetheinyl transferase domain"/>
    <property type="match status" value="2"/>
</dbReference>
<dbReference type="GO" id="GO:0005829">
    <property type="term" value="C:cytosol"/>
    <property type="evidence" value="ECO:0007669"/>
    <property type="project" value="TreeGrafter"/>
</dbReference>
<evidence type="ECO:0000259" key="4">
    <source>
        <dbReference type="Pfam" id="PF22624"/>
    </source>
</evidence>